<keyword evidence="1" id="KW-0472">Membrane</keyword>
<organism evidence="2">
    <name type="scientific">Caldiarchaeum subterraneum</name>
    <dbReference type="NCBI Taxonomy" id="311458"/>
    <lineage>
        <taxon>Archaea</taxon>
        <taxon>Nitrososphaerota</taxon>
        <taxon>Candidatus Caldarchaeales</taxon>
        <taxon>Candidatus Caldarchaeaceae</taxon>
        <taxon>Candidatus Caldarchaeum</taxon>
    </lineage>
</organism>
<dbReference type="EMBL" id="DRWN01000042">
    <property type="protein sequence ID" value="HHK68554.1"/>
    <property type="molecule type" value="Genomic_DNA"/>
</dbReference>
<gene>
    <name evidence="2" type="ORF">ENM11_05305</name>
</gene>
<proteinExistence type="predicted"/>
<protein>
    <submittedName>
        <fullName evidence="2">Uncharacterized protein</fullName>
    </submittedName>
</protein>
<reference evidence="2" key="1">
    <citation type="journal article" date="2020" name="mSystems">
        <title>Genome- and Community-Level Interaction Insights into Carbon Utilization and Element Cycling Functions of Hydrothermarchaeota in Hydrothermal Sediment.</title>
        <authorList>
            <person name="Zhou Z."/>
            <person name="Liu Y."/>
            <person name="Xu W."/>
            <person name="Pan J."/>
            <person name="Luo Z.H."/>
            <person name="Li M."/>
        </authorList>
    </citation>
    <scope>NUCLEOTIDE SEQUENCE [LARGE SCALE GENOMIC DNA]</scope>
    <source>
        <strain evidence="2">SpSt-1056</strain>
    </source>
</reference>
<keyword evidence="1" id="KW-0812">Transmembrane</keyword>
<name>A0A7C5QJN7_CALS0</name>
<comment type="caution">
    <text evidence="2">The sequence shown here is derived from an EMBL/GenBank/DDBJ whole genome shotgun (WGS) entry which is preliminary data.</text>
</comment>
<accession>A0A7C5QJN7</accession>
<keyword evidence="1" id="KW-1133">Transmembrane helix</keyword>
<dbReference type="AlphaFoldDB" id="A0A7C5QJN7"/>
<feature type="transmembrane region" description="Helical" evidence="1">
    <location>
        <begin position="6"/>
        <end position="24"/>
    </location>
</feature>
<evidence type="ECO:0000256" key="1">
    <source>
        <dbReference type="SAM" id="Phobius"/>
    </source>
</evidence>
<evidence type="ECO:0000313" key="2">
    <source>
        <dbReference type="EMBL" id="HHK68554.1"/>
    </source>
</evidence>
<sequence length="90" mass="10396">MIDWTLGSALFFAAAGMAAIALMPREKEKKPKTREDLYKGMDDYALLLIFLSQRKFNEMLKVLRRVRKSKAYAGEKHLLDRIEALVKQHA</sequence>